<evidence type="ECO:0000256" key="9">
    <source>
        <dbReference type="ARBA" id="ARBA00023136"/>
    </source>
</evidence>
<dbReference type="GO" id="GO:0005886">
    <property type="term" value="C:plasma membrane"/>
    <property type="evidence" value="ECO:0007669"/>
    <property type="project" value="UniProtKB-SubCell"/>
</dbReference>
<evidence type="ECO:0000256" key="1">
    <source>
        <dbReference type="ARBA" id="ARBA00004429"/>
    </source>
</evidence>
<keyword evidence="6 13" id="KW-0812">Transmembrane</keyword>
<dbReference type="AlphaFoldDB" id="A0A9D9IWZ0"/>
<feature type="transmembrane region" description="Helical" evidence="13">
    <location>
        <begin position="490"/>
        <end position="508"/>
    </location>
</feature>
<dbReference type="PANTHER" id="PTHR12428">
    <property type="entry name" value="OXA1"/>
    <property type="match status" value="1"/>
</dbReference>
<sequence length="616" mass="70342">MDKNTVIGFLLIILIFVGFSVFETGRARKNAELQAQADSIALAMNPVREMPDVAEEEELRNGGVVPAYKDSAIQKAYGAEAQIVAIENSKIRVEFNTRGAQPHSVMVKDYYNYDSTALYLFKPGEADYAVSVYAGEYLRTDNFTFQLAEKTDSSVTMRLPFSGGGYIEQKYTLHEDSYRMDNLLSFVGMGDVIPGNVSSFDIDFNVTVPRMEKGYRNESQYSKLNYYYEGDKKPEAIGNGRNGERRIDSKLSWFAFQQQFFSVIMRAPGEFSSGELAVDFFQEDDPSHNLMNCSARMRADLAQGGNSSIPFEFYLGPNHFQTLKSYDHNYEKIIPLGGWLVGWFTKYAIIPMFNFFGRFINSFGLVILLMTIVIKLVVLPFTYKSYASSAKMSALKPEIDKINAKFPHMDNQQEQLKKQQAMMNLYKRAGVSPMGGCLPMLLTFPILWAMFRFFPASIELRQQPFLWCDDLSAYDSIIDYGMRIPILGDHLSLFALLMAVTMWAYSKFTLASQPNGNDPTAASMRFMSLWMMPIMMFFICNQLSAALSYYYLLSQLISIAETLIIRKSVNKEAILEKVRASEGKPMPKSKWQQRIEEAQRIQEQQLREQRKKQGRR</sequence>
<feature type="transmembrane region" description="Helical" evidence="13">
    <location>
        <begin position="529"/>
        <end position="552"/>
    </location>
</feature>
<evidence type="ECO:0000259" key="15">
    <source>
        <dbReference type="Pfam" id="PF14849"/>
    </source>
</evidence>
<dbReference type="GO" id="GO:0032977">
    <property type="term" value="F:membrane insertase activity"/>
    <property type="evidence" value="ECO:0007669"/>
    <property type="project" value="InterPro"/>
</dbReference>
<evidence type="ECO:0000256" key="5">
    <source>
        <dbReference type="ARBA" id="ARBA00022475"/>
    </source>
</evidence>
<dbReference type="InterPro" id="IPR019998">
    <property type="entry name" value="Membr_insert_YidC"/>
</dbReference>
<dbReference type="InterPro" id="IPR047196">
    <property type="entry name" value="YidC_ALB_C"/>
</dbReference>
<evidence type="ECO:0000256" key="8">
    <source>
        <dbReference type="ARBA" id="ARBA00022989"/>
    </source>
</evidence>
<evidence type="ECO:0000313" key="16">
    <source>
        <dbReference type="EMBL" id="MBO8479591.1"/>
    </source>
</evidence>
<dbReference type="PRINTS" id="PR00701">
    <property type="entry name" value="60KDINNERMP"/>
</dbReference>
<dbReference type="InterPro" id="IPR028055">
    <property type="entry name" value="YidC/Oxa/ALB_C"/>
</dbReference>
<evidence type="ECO:0000256" key="12">
    <source>
        <dbReference type="ARBA" id="ARBA00033342"/>
    </source>
</evidence>
<dbReference type="PANTHER" id="PTHR12428:SF65">
    <property type="entry name" value="CYTOCHROME C OXIDASE ASSEMBLY PROTEIN COX18, MITOCHONDRIAL"/>
    <property type="match status" value="1"/>
</dbReference>
<evidence type="ECO:0000256" key="6">
    <source>
        <dbReference type="ARBA" id="ARBA00022692"/>
    </source>
</evidence>
<comment type="function">
    <text evidence="13">Required for the insertion and/or proper folding and/or complex formation of integral membrane proteins into the membrane. Involved in integration of membrane proteins that insert both dependently and independently of the Sec translocase complex, as well as at least some lipoproteins. Aids folding of multispanning membrane proteins.</text>
</comment>
<comment type="similarity">
    <text evidence="2 13">Belongs to the OXA1/ALB3/YidC family. Type 1 subfamily.</text>
</comment>
<keyword evidence="8 13" id="KW-1133">Transmembrane helix</keyword>
<accession>A0A9D9IWZ0</accession>
<dbReference type="InterPro" id="IPR038221">
    <property type="entry name" value="YidC_periplasmic_sf"/>
</dbReference>
<dbReference type="HAMAP" id="MF_01810">
    <property type="entry name" value="YidC_type1"/>
    <property type="match status" value="1"/>
</dbReference>
<evidence type="ECO:0000256" key="11">
    <source>
        <dbReference type="ARBA" id="ARBA00033245"/>
    </source>
</evidence>
<reference evidence="16" key="1">
    <citation type="submission" date="2020-10" db="EMBL/GenBank/DDBJ databases">
        <authorList>
            <person name="Gilroy R."/>
        </authorList>
    </citation>
    <scope>NUCLEOTIDE SEQUENCE</scope>
    <source>
        <strain evidence="16">B3-1481</strain>
    </source>
</reference>
<comment type="caution">
    <text evidence="16">The sequence shown here is derived from an EMBL/GenBank/DDBJ whole genome shotgun (WGS) entry which is preliminary data.</text>
</comment>
<dbReference type="Gene3D" id="2.70.98.90">
    <property type="match status" value="1"/>
</dbReference>
<comment type="subunit">
    <text evidence="13">Interacts with the Sec translocase complex via SecD. Specifically interacts with transmembrane segments of nascent integral membrane proteins during membrane integration.</text>
</comment>
<dbReference type="GO" id="GO:0015031">
    <property type="term" value="P:protein transport"/>
    <property type="evidence" value="ECO:0007669"/>
    <property type="project" value="UniProtKB-KW"/>
</dbReference>
<evidence type="ECO:0000313" key="17">
    <source>
        <dbReference type="Proteomes" id="UP000823769"/>
    </source>
</evidence>
<gene>
    <name evidence="13 16" type="primary">yidC</name>
    <name evidence="16" type="ORF">IAB76_00560</name>
</gene>
<feature type="transmembrane region" description="Helical" evidence="13">
    <location>
        <begin position="333"/>
        <end position="353"/>
    </location>
</feature>
<comment type="subcellular location">
    <subcellularLocation>
        <location evidence="1">Cell inner membrane</location>
        <topology evidence="1">Multi-pass membrane protein</topology>
    </subcellularLocation>
    <subcellularLocation>
        <location evidence="13">Cell membrane</location>
        <topology evidence="13">Multi-pass membrane protein</topology>
    </subcellularLocation>
</comment>
<dbReference type="Pfam" id="PF14849">
    <property type="entry name" value="YidC_periplas"/>
    <property type="match status" value="1"/>
</dbReference>
<feature type="transmembrane region" description="Helical" evidence="13">
    <location>
        <begin position="431"/>
        <end position="451"/>
    </location>
</feature>
<keyword evidence="9 13" id="KW-0472">Membrane</keyword>
<organism evidence="16 17">
    <name type="scientific">Candidatus Cryptobacteroides avistercoris</name>
    <dbReference type="NCBI Taxonomy" id="2840758"/>
    <lineage>
        <taxon>Bacteria</taxon>
        <taxon>Pseudomonadati</taxon>
        <taxon>Bacteroidota</taxon>
        <taxon>Bacteroidia</taxon>
        <taxon>Bacteroidales</taxon>
        <taxon>Candidatus Cryptobacteroides</taxon>
    </lineage>
</organism>
<evidence type="ECO:0000256" key="2">
    <source>
        <dbReference type="ARBA" id="ARBA00010527"/>
    </source>
</evidence>
<keyword evidence="10 13" id="KW-0143">Chaperone</keyword>
<feature type="domain" description="Membrane insertase YidC/Oxa/ALB C-terminal" evidence="14">
    <location>
        <begin position="363"/>
        <end position="567"/>
    </location>
</feature>
<feature type="transmembrane region" description="Helical" evidence="13">
    <location>
        <begin position="6"/>
        <end position="22"/>
    </location>
</feature>
<dbReference type="GO" id="GO:0051205">
    <property type="term" value="P:protein insertion into membrane"/>
    <property type="evidence" value="ECO:0007669"/>
    <property type="project" value="TreeGrafter"/>
</dbReference>
<dbReference type="Proteomes" id="UP000823769">
    <property type="component" value="Unassembled WGS sequence"/>
</dbReference>
<evidence type="ECO:0000259" key="14">
    <source>
        <dbReference type="Pfam" id="PF02096"/>
    </source>
</evidence>
<evidence type="ECO:0000256" key="7">
    <source>
        <dbReference type="ARBA" id="ARBA00022927"/>
    </source>
</evidence>
<evidence type="ECO:0000256" key="4">
    <source>
        <dbReference type="ARBA" id="ARBA00022448"/>
    </source>
</evidence>
<dbReference type="NCBIfam" id="NF002356">
    <property type="entry name" value="PRK01318.2-3"/>
    <property type="match status" value="1"/>
</dbReference>
<proteinExistence type="inferred from homology"/>
<dbReference type="Pfam" id="PF02096">
    <property type="entry name" value="60KD_IMP"/>
    <property type="match status" value="1"/>
</dbReference>
<dbReference type="EMBL" id="JADILW010000008">
    <property type="protein sequence ID" value="MBO8479591.1"/>
    <property type="molecule type" value="Genomic_DNA"/>
</dbReference>
<dbReference type="CDD" id="cd19961">
    <property type="entry name" value="EcYidC-like_peri"/>
    <property type="match status" value="1"/>
</dbReference>
<dbReference type="InterPro" id="IPR001708">
    <property type="entry name" value="YidC/ALB3/OXA1/COX18"/>
</dbReference>
<keyword evidence="7 13" id="KW-0653">Protein transport</keyword>
<dbReference type="NCBIfam" id="TIGR03592">
    <property type="entry name" value="yidC_oxa1_cterm"/>
    <property type="match status" value="1"/>
</dbReference>
<feature type="transmembrane region" description="Helical" evidence="13">
    <location>
        <begin position="359"/>
        <end position="383"/>
    </location>
</feature>
<evidence type="ECO:0000256" key="13">
    <source>
        <dbReference type="HAMAP-Rule" id="MF_01810"/>
    </source>
</evidence>
<keyword evidence="4 13" id="KW-0813">Transport</keyword>
<feature type="domain" description="Membrane insertase YidC N-terminal" evidence="15">
    <location>
        <begin position="84"/>
        <end position="346"/>
    </location>
</feature>
<dbReference type="InterPro" id="IPR028053">
    <property type="entry name" value="Membr_insert_YidC_N"/>
</dbReference>
<name>A0A9D9IWZ0_9BACT</name>
<reference evidence="16" key="2">
    <citation type="journal article" date="2021" name="PeerJ">
        <title>Extensive microbial diversity within the chicken gut microbiome revealed by metagenomics and culture.</title>
        <authorList>
            <person name="Gilroy R."/>
            <person name="Ravi A."/>
            <person name="Getino M."/>
            <person name="Pursley I."/>
            <person name="Horton D.L."/>
            <person name="Alikhan N.F."/>
            <person name="Baker D."/>
            <person name="Gharbi K."/>
            <person name="Hall N."/>
            <person name="Watson M."/>
            <person name="Adriaenssens E.M."/>
            <person name="Foster-Nyarko E."/>
            <person name="Jarju S."/>
            <person name="Secka A."/>
            <person name="Antonio M."/>
            <person name="Oren A."/>
            <person name="Chaudhuri R.R."/>
            <person name="La Ragione R."/>
            <person name="Hildebrand F."/>
            <person name="Pallen M.J."/>
        </authorList>
    </citation>
    <scope>NUCLEOTIDE SEQUENCE</scope>
    <source>
        <strain evidence="16">B3-1481</strain>
    </source>
</reference>
<dbReference type="NCBIfam" id="TIGR03593">
    <property type="entry name" value="yidC_nterm"/>
    <property type="match status" value="1"/>
</dbReference>
<dbReference type="CDD" id="cd20070">
    <property type="entry name" value="5TM_YidC_Alb3"/>
    <property type="match status" value="1"/>
</dbReference>
<protein>
    <recommendedName>
        <fullName evidence="3 13">Membrane protein insertase YidC</fullName>
    </recommendedName>
    <alternativeName>
        <fullName evidence="12 13">Foldase YidC</fullName>
    </alternativeName>
    <alternativeName>
        <fullName evidence="13">Membrane protein YidC</fullName>
    </alternativeName>
    <alternativeName>
        <fullName evidence="11 13">membrane integrase YidC</fullName>
    </alternativeName>
</protein>
<keyword evidence="5 13" id="KW-1003">Cell membrane</keyword>
<evidence type="ECO:0000256" key="3">
    <source>
        <dbReference type="ARBA" id="ARBA00015325"/>
    </source>
</evidence>
<evidence type="ECO:0000256" key="10">
    <source>
        <dbReference type="ARBA" id="ARBA00023186"/>
    </source>
</evidence>